<evidence type="ECO:0000259" key="7">
    <source>
        <dbReference type="Pfam" id="PF00892"/>
    </source>
</evidence>
<dbReference type="PANTHER" id="PTHR32322">
    <property type="entry name" value="INNER MEMBRANE TRANSPORTER"/>
    <property type="match status" value="1"/>
</dbReference>
<dbReference type="OrthoDB" id="9804865at2"/>
<comment type="caution">
    <text evidence="8">The sequence shown here is derived from an EMBL/GenBank/DDBJ whole genome shotgun (WGS) entry which is preliminary data.</text>
</comment>
<feature type="domain" description="EamA" evidence="7">
    <location>
        <begin position="143"/>
        <end position="277"/>
    </location>
</feature>
<proteinExistence type="predicted"/>
<accession>A0A3P2A8J0</accession>
<evidence type="ECO:0000256" key="5">
    <source>
        <dbReference type="ARBA" id="ARBA00023136"/>
    </source>
</evidence>
<dbReference type="InterPro" id="IPR037185">
    <property type="entry name" value="EmrE-like"/>
</dbReference>
<feature type="transmembrane region" description="Helical" evidence="6">
    <location>
        <begin position="85"/>
        <end position="109"/>
    </location>
</feature>
<keyword evidence="9" id="KW-1185">Reference proteome</keyword>
<feature type="transmembrane region" description="Helical" evidence="6">
    <location>
        <begin position="236"/>
        <end position="255"/>
    </location>
</feature>
<sequence>MHYLLLAAFLWGTSFIAGKIAYQSAEPALVVMLRLLLAAVLLLPLTVRFFRQHRLDKKQFLQLAGLGVLTYPLTFLLQFEGLKHTSAASAAAMLGFEPVMVVLAGYFFFKERVSAKTWLLSLMALCGVVLVAGVSQNEQISLFGCLLVLASTVLVAFWLRWSKSVMQNMDTQSYTALSLQLGTLFGMPLMAALVQDWQIRFTWQGIGALVYLGIACSLGAAWLWNKGLVQTGAATSGIFLALEPVFGVVLAMGLLGEQLDMTTALGIVLVVLAAGLSMLPEKAKSL</sequence>
<keyword evidence="5 6" id="KW-0472">Membrane</keyword>
<comment type="subcellular location">
    <subcellularLocation>
        <location evidence="1">Cell membrane</location>
        <topology evidence="1">Multi-pass membrane protein</topology>
    </subcellularLocation>
</comment>
<feature type="transmembrane region" description="Helical" evidence="6">
    <location>
        <begin position="27"/>
        <end position="47"/>
    </location>
</feature>
<dbReference type="STRING" id="1121352.GCA_000620925_02027"/>
<keyword evidence="2" id="KW-1003">Cell membrane</keyword>
<dbReference type="InterPro" id="IPR000620">
    <property type="entry name" value="EamA_dom"/>
</dbReference>
<evidence type="ECO:0000256" key="4">
    <source>
        <dbReference type="ARBA" id="ARBA00022989"/>
    </source>
</evidence>
<keyword evidence="4 6" id="KW-1133">Transmembrane helix</keyword>
<dbReference type="AlphaFoldDB" id="A0A3P2A8J0"/>
<name>A0A3P2A8J0_9NEIS</name>
<dbReference type="Proteomes" id="UP000269923">
    <property type="component" value="Unassembled WGS sequence"/>
</dbReference>
<feature type="transmembrane region" description="Helical" evidence="6">
    <location>
        <begin position="261"/>
        <end position="279"/>
    </location>
</feature>
<dbReference type="Pfam" id="PF00892">
    <property type="entry name" value="EamA"/>
    <property type="match status" value="2"/>
</dbReference>
<dbReference type="EMBL" id="RQYC01000005">
    <property type="protein sequence ID" value="RRD90590.1"/>
    <property type="molecule type" value="Genomic_DNA"/>
</dbReference>
<dbReference type="SUPFAM" id="SSF103481">
    <property type="entry name" value="Multidrug resistance efflux transporter EmrE"/>
    <property type="match status" value="2"/>
</dbReference>
<dbReference type="InterPro" id="IPR050638">
    <property type="entry name" value="AA-Vitamin_Transporters"/>
</dbReference>
<feature type="transmembrane region" description="Helical" evidence="6">
    <location>
        <begin position="140"/>
        <end position="161"/>
    </location>
</feature>
<feature type="domain" description="EamA" evidence="7">
    <location>
        <begin position="3"/>
        <end position="131"/>
    </location>
</feature>
<evidence type="ECO:0000313" key="8">
    <source>
        <dbReference type="EMBL" id="RRD90590.1"/>
    </source>
</evidence>
<evidence type="ECO:0000256" key="6">
    <source>
        <dbReference type="SAM" id="Phobius"/>
    </source>
</evidence>
<evidence type="ECO:0000256" key="2">
    <source>
        <dbReference type="ARBA" id="ARBA00022475"/>
    </source>
</evidence>
<feature type="transmembrane region" description="Helical" evidence="6">
    <location>
        <begin position="201"/>
        <end position="224"/>
    </location>
</feature>
<dbReference type="GO" id="GO:0005886">
    <property type="term" value="C:plasma membrane"/>
    <property type="evidence" value="ECO:0007669"/>
    <property type="project" value="UniProtKB-SubCell"/>
</dbReference>
<organism evidence="8 9">
    <name type="scientific">Conchiformibius steedae</name>
    <dbReference type="NCBI Taxonomy" id="153493"/>
    <lineage>
        <taxon>Bacteria</taxon>
        <taxon>Pseudomonadati</taxon>
        <taxon>Pseudomonadota</taxon>
        <taxon>Betaproteobacteria</taxon>
        <taxon>Neisseriales</taxon>
        <taxon>Neisseriaceae</taxon>
        <taxon>Conchiformibius</taxon>
    </lineage>
</organism>
<feature type="transmembrane region" description="Helical" evidence="6">
    <location>
        <begin position="173"/>
        <end position="195"/>
    </location>
</feature>
<feature type="transmembrane region" description="Helical" evidence="6">
    <location>
        <begin position="59"/>
        <end position="79"/>
    </location>
</feature>
<reference evidence="8 9" key="1">
    <citation type="submission" date="2018-11" db="EMBL/GenBank/DDBJ databases">
        <title>Genomes From Bacteria Associated with the Canine Oral Cavity: a Test Case for Automated Genome-Based Taxonomic Assignment.</title>
        <authorList>
            <person name="Coil D.A."/>
            <person name="Jospin G."/>
            <person name="Darling A.E."/>
            <person name="Wallis C."/>
            <person name="Davis I.J."/>
            <person name="Harris S."/>
            <person name="Eisen J.A."/>
            <person name="Holcombe L.J."/>
            <person name="O'Flynn C."/>
        </authorList>
    </citation>
    <scope>NUCLEOTIDE SEQUENCE [LARGE SCALE GENOMIC DNA]</scope>
    <source>
        <strain evidence="8 9">COT-280</strain>
    </source>
</reference>
<dbReference type="RefSeq" id="WP_124794472.1">
    <property type="nucleotide sequence ID" value="NZ_RQYC01000005.1"/>
</dbReference>
<feature type="transmembrane region" description="Helical" evidence="6">
    <location>
        <begin position="116"/>
        <end position="134"/>
    </location>
</feature>
<evidence type="ECO:0000256" key="1">
    <source>
        <dbReference type="ARBA" id="ARBA00004651"/>
    </source>
</evidence>
<evidence type="ECO:0000256" key="3">
    <source>
        <dbReference type="ARBA" id="ARBA00022692"/>
    </source>
</evidence>
<gene>
    <name evidence="8" type="ORF">EII21_04770</name>
</gene>
<dbReference type="PANTHER" id="PTHR32322:SF18">
    <property type="entry name" value="S-ADENOSYLMETHIONINE_S-ADENOSYLHOMOCYSTEINE TRANSPORTER"/>
    <property type="match status" value="1"/>
</dbReference>
<dbReference type="Gene3D" id="1.10.3730.20">
    <property type="match status" value="1"/>
</dbReference>
<evidence type="ECO:0000313" key="9">
    <source>
        <dbReference type="Proteomes" id="UP000269923"/>
    </source>
</evidence>
<protein>
    <submittedName>
        <fullName evidence="8">DMT family transporter</fullName>
    </submittedName>
</protein>
<keyword evidence="3 6" id="KW-0812">Transmembrane</keyword>